<dbReference type="InterPro" id="IPR014710">
    <property type="entry name" value="RmlC-like_jellyroll"/>
</dbReference>
<keyword evidence="1" id="KW-0805">Transcription regulation</keyword>
<dbReference type="InterPro" id="IPR012318">
    <property type="entry name" value="HTH_CRP"/>
</dbReference>
<dbReference type="SUPFAM" id="SSF46785">
    <property type="entry name" value="Winged helix' DNA-binding domain"/>
    <property type="match status" value="1"/>
</dbReference>
<accession>A0A9E8HQW3</accession>
<dbReference type="PROSITE" id="PS51063">
    <property type="entry name" value="HTH_CRP_2"/>
    <property type="match status" value="1"/>
</dbReference>
<dbReference type="EMBL" id="CP101527">
    <property type="protein sequence ID" value="UZW74129.1"/>
    <property type="molecule type" value="Genomic_DNA"/>
</dbReference>
<keyword evidence="6" id="KW-1185">Reference proteome</keyword>
<dbReference type="Gene3D" id="2.60.120.10">
    <property type="entry name" value="Jelly Rolls"/>
    <property type="match status" value="1"/>
</dbReference>
<dbReference type="Pfam" id="PF13545">
    <property type="entry name" value="HTH_Crp_2"/>
    <property type="match status" value="1"/>
</dbReference>
<dbReference type="CDD" id="cd00038">
    <property type="entry name" value="CAP_ED"/>
    <property type="match status" value="1"/>
</dbReference>
<dbReference type="InterPro" id="IPR018490">
    <property type="entry name" value="cNMP-bd_dom_sf"/>
</dbReference>
<name>A0A9E8HQW3_9ALTE</name>
<dbReference type="Proteomes" id="UP001164472">
    <property type="component" value="Chromosome"/>
</dbReference>
<evidence type="ECO:0000256" key="2">
    <source>
        <dbReference type="ARBA" id="ARBA00023125"/>
    </source>
</evidence>
<evidence type="ECO:0000313" key="6">
    <source>
        <dbReference type="Proteomes" id="UP001164472"/>
    </source>
</evidence>
<dbReference type="RefSeq" id="WP_251811270.1">
    <property type="nucleotide sequence ID" value="NZ_CP101527.1"/>
</dbReference>
<dbReference type="GO" id="GO:0003677">
    <property type="term" value="F:DNA binding"/>
    <property type="evidence" value="ECO:0007669"/>
    <property type="project" value="UniProtKB-KW"/>
</dbReference>
<organism evidence="5 6">
    <name type="scientific">Alkalimarinus sediminis</name>
    <dbReference type="NCBI Taxonomy" id="1632866"/>
    <lineage>
        <taxon>Bacteria</taxon>
        <taxon>Pseudomonadati</taxon>
        <taxon>Pseudomonadota</taxon>
        <taxon>Gammaproteobacteria</taxon>
        <taxon>Alteromonadales</taxon>
        <taxon>Alteromonadaceae</taxon>
        <taxon>Alkalimarinus</taxon>
    </lineage>
</organism>
<proteinExistence type="predicted"/>
<keyword evidence="2" id="KW-0238">DNA-binding</keyword>
<dbReference type="InterPro" id="IPR036388">
    <property type="entry name" value="WH-like_DNA-bd_sf"/>
</dbReference>
<reference evidence="5" key="1">
    <citation type="submission" date="2022-07" db="EMBL/GenBank/DDBJ databases">
        <title>Alkalimarinus sp. nov., isolated from gut of a Alitta virens.</title>
        <authorList>
            <person name="Yang A.I."/>
            <person name="Shin N.-R."/>
        </authorList>
    </citation>
    <scope>NUCLEOTIDE SEQUENCE</scope>
    <source>
        <strain evidence="5">FA028</strain>
    </source>
</reference>
<dbReference type="InterPro" id="IPR000595">
    <property type="entry name" value="cNMP-bd_dom"/>
</dbReference>
<gene>
    <name evidence="5" type="ORF">NNL22_14000</name>
</gene>
<dbReference type="Pfam" id="PF00027">
    <property type="entry name" value="cNMP_binding"/>
    <property type="match status" value="1"/>
</dbReference>
<dbReference type="SUPFAM" id="SSF51206">
    <property type="entry name" value="cAMP-binding domain-like"/>
    <property type="match status" value="1"/>
</dbReference>
<dbReference type="KEGG" id="asem:NNL22_14000"/>
<evidence type="ECO:0000313" key="5">
    <source>
        <dbReference type="EMBL" id="UZW74129.1"/>
    </source>
</evidence>
<feature type="domain" description="HTH crp-type" evidence="4">
    <location>
        <begin position="162"/>
        <end position="235"/>
    </location>
</feature>
<dbReference type="Gene3D" id="1.10.10.10">
    <property type="entry name" value="Winged helix-like DNA-binding domain superfamily/Winged helix DNA-binding domain"/>
    <property type="match status" value="1"/>
</dbReference>
<dbReference type="PRINTS" id="PR00034">
    <property type="entry name" value="HTHCRP"/>
</dbReference>
<dbReference type="CDD" id="cd00092">
    <property type="entry name" value="HTH_CRP"/>
    <property type="match status" value="1"/>
</dbReference>
<dbReference type="AlphaFoldDB" id="A0A9E8HQW3"/>
<sequence>MLDLICPYDTGLSLKIKSTRAQSINAITWPHPLSKAVKQSLYENGVFKVFQKGDSITEIMTKPGAICVVVSGVLKSQISDINGRVMVLGFYLQGDIVGFDGAAMEKSTYEAVALSTTCLFILPMNDYWQLPEDPIVLSQCHAKLAGQALFEANRRTAIIGHLDSDQKLAYFLLNIAARMHYQNYARNHFNLPMSRVEISQYLFVTAETVSRTLSRFQESGLLVVKRSDIQILNSESLLALLHKHNATTQLTSNYCHFEACHYGSM</sequence>
<evidence type="ECO:0000256" key="1">
    <source>
        <dbReference type="ARBA" id="ARBA00023015"/>
    </source>
</evidence>
<evidence type="ECO:0000256" key="3">
    <source>
        <dbReference type="ARBA" id="ARBA00023163"/>
    </source>
</evidence>
<dbReference type="SMART" id="SM00419">
    <property type="entry name" value="HTH_CRP"/>
    <property type="match status" value="1"/>
</dbReference>
<dbReference type="InterPro" id="IPR036390">
    <property type="entry name" value="WH_DNA-bd_sf"/>
</dbReference>
<dbReference type="GO" id="GO:0006355">
    <property type="term" value="P:regulation of DNA-templated transcription"/>
    <property type="evidence" value="ECO:0007669"/>
    <property type="project" value="InterPro"/>
</dbReference>
<evidence type="ECO:0000259" key="4">
    <source>
        <dbReference type="PROSITE" id="PS51063"/>
    </source>
</evidence>
<protein>
    <submittedName>
        <fullName evidence="5">Crp/Fnr family transcriptional regulator</fullName>
    </submittedName>
</protein>
<keyword evidence="3" id="KW-0804">Transcription</keyword>
<dbReference type="FunFam" id="1.10.10.10:FF:000028">
    <property type="entry name" value="Fumarate/nitrate reduction transcriptional regulator Fnr"/>
    <property type="match status" value="1"/>
</dbReference>